<keyword evidence="2" id="KW-0805">Transcription regulation</keyword>
<keyword evidence="2" id="KW-0806">Transcription termination</keyword>
<feature type="compositionally biased region" description="Basic residues" evidence="4">
    <location>
        <begin position="224"/>
        <end position="241"/>
    </location>
</feature>
<keyword evidence="2" id="KW-0804">Transcription</keyword>
<evidence type="ECO:0000256" key="1">
    <source>
        <dbReference type="ARBA" id="ARBA00007692"/>
    </source>
</evidence>
<comment type="caution">
    <text evidence="5">The sequence shown here is derived from an EMBL/GenBank/DDBJ whole genome shotgun (WGS) entry which is preliminary data.</text>
</comment>
<dbReference type="Proteomes" id="UP001205105">
    <property type="component" value="Unassembled WGS sequence"/>
</dbReference>
<organism evidence="5 6">
    <name type="scientific">Chlorella ohadii</name>
    <dbReference type="NCBI Taxonomy" id="2649997"/>
    <lineage>
        <taxon>Eukaryota</taxon>
        <taxon>Viridiplantae</taxon>
        <taxon>Chlorophyta</taxon>
        <taxon>core chlorophytes</taxon>
        <taxon>Trebouxiophyceae</taxon>
        <taxon>Chlorellales</taxon>
        <taxon>Chlorellaceae</taxon>
        <taxon>Chlorella clade</taxon>
        <taxon>Chlorella</taxon>
    </lineage>
</organism>
<name>A0AAD5DJN1_9CHLO</name>
<dbReference type="Gene3D" id="1.25.70.10">
    <property type="entry name" value="Transcription termination factor 3, mitochondrial"/>
    <property type="match status" value="1"/>
</dbReference>
<dbReference type="AlphaFoldDB" id="A0AAD5DJN1"/>
<dbReference type="Pfam" id="PF02536">
    <property type="entry name" value="mTERF"/>
    <property type="match status" value="1"/>
</dbReference>
<dbReference type="InterPro" id="IPR003690">
    <property type="entry name" value="MTERF"/>
</dbReference>
<evidence type="ECO:0000256" key="2">
    <source>
        <dbReference type="ARBA" id="ARBA00022472"/>
    </source>
</evidence>
<dbReference type="GO" id="GO:0003676">
    <property type="term" value="F:nucleic acid binding"/>
    <property type="evidence" value="ECO:0007669"/>
    <property type="project" value="InterPro"/>
</dbReference>
<feature type="compositionally biased region" description="Basic and acidic residues" evidence="4">
    <location>
        <begin position="199"/>
        <end position="209"/>
    </location>
</feature>
<keyword evidence="3" id="KW-0809">Transit peptide</keyword>
<sequence length="306" mass="33785">MFVASLRHHSANEEYVRRYLERRLSMDTFTLEYLHVMRPAIFRLSVARDIEPVVSWLRSVGISGEELVELVRHTPAVLSASVDDQLEPLSAVIRAAGGAPRDVLLAAPGLAVVPVAHLKGTRHVLRQLGVADEDISLLLVSLPDSYGQLAEALHRLFQDFGVAAWKLEVRHRRQLAGTTYHHMRHWNRVKGAAPTAGHHRVDSHGEAHRSGGGSDSDDDSPRPRPAHLRGVVGRHGRRPSHGHLLSTSLITDSQVFARLKNVVAALEALSLQEESEEDWEAAASQMAHTIQQLSELAEAEASRQGR</sequence>
<reference evidence="5" key="1">
    <citation type="submission" date="2020-11" db="EMBL/GenBank/DDBJ databases">
        <title>Chlorella ohadii genome sequencing and assembly.</title>
        <authorList>
            <person name="Murik O."/>
            <person name="Treves H."/>
            <person name="Kedem I."/>
            <person name="Shotland Y."/>
            <person name="Kaplan A."/>
        </authorList>
    </citation>
    <scope>NUCLEOTIDE SEQUENCE</scope>
    <source>
        <strain evidence="5">1</strain>
    </source>
</reference>
<evidence type="ECO:0000256" key="3">
    <source>
        <dbReference type="ARBA" id="ARBA00022946"/>
    </source>
</evidence>
<evidence type="ECO:0000256" key="4">
    <source>
        <dbReference type="SAM" id="MobiDB-lite"/>
    </source>
</evidence>
<proteinExistence type="inferred from homology"/>
<protein>
    <submittedName>
        <fullName evidence="5">Uncharacterized protein</fullName>
    </submittedName>
</protein>
<gene>
    <name evidence="5" type="ORF">COHA_008731</name>
</gene>
<comment type="similarity">
    <text evidence="1">Belongs to the mTERF family.</text>
</comment>
<evidence type="ECO:0000313" key="5">
    <source>
        <dbReference type="EMBL" id="KAI7837473.1"/>
    </source>
</evidence>
<keyword evidence="6" id="KW-1185">Reference proteome</keyword>
<dbReference type="EMBL" id="JADXDR010000152">
    <property type="protein sequence ID" value="KAI7837473.1"/>
    <property type="molecule type" value="Genomic_DNA"/>
</dbReference>
<accession>A0AAD5DJN1</accession>
<dbReference type="GO" id="GO:0006353">
    <property type="term" value="P:DNA-templated transcription termination"/>
    <property type="evidence" value="ECO:0007669"/>
    <property type="project" value="UniProtKB-KW"/>
</dbReference>
<feature type="region of interest" description="Disordered" evidence="4">
    <location>
        <begin position="193"/>
        <end position="245"/>
    </location>
</feature>
<dbReference type="InterPro" id="IPR038538">
    <property type="entry name" value="MTERF_sf"/>
</dbReference>
<evidence type="ECO:0000313" key="6">
    <source>
        <dbReference type="Proteomes" id="UP001205105"/>
    </source>
</evidence>